<dbReference type="RefSeq" id="WP_326509620.1">
    <property type="nucleotide sequence ID" value="NZ_JAWIIV010000041.1"/>
</dbReference>
<keyword evidence="1" id="KW-1133">Transmembrane helix</keyword>
<reference evidence="2 3" key="1">
    <citation type="submission" date="2023-10" db="EMBL/GenBank/DDBJ databases">
        <title>Noviherbaspirillum sp. CPCC 100848 genome assembly.</title>
        <authorList>
            <person name="Li X.Y."/>
            <person name="Fang X.M."/>
        </authorList>
    </citation>
    <scope>NUCLEOTIDE SEQUENCE [LARGE SCALE GENOMIC DNA]</scope>
    <source>
        <strain evidence="2 3">CPCC 100848</strain>
    </source>
</reference>
<dbReference type="NCBIfam" id="TIGR02532">
    <property type="entry name" value="IV_pilin_GFxxxE"/>
    <property type="match status" value="1"/>
</dbReference>
<dbReference type="SUPFAM" id="SSF54523">
    <property type="entry name" value="Pili subunits"/>
    <property type="match status" value="1"/>
</dbReference>
<sequence length="293" mass="30590">MAGFTLFEMVIVIALTGIIASSLVVFFTPAVKAYFDARRRAELSDSADTTLRRMARDIRMAVPNSIRSPNTQCFELLPTMTGGRYRMAPDTAADKVAACPETPDMANANCSAPLDTTEPSRGFDVLSPLSATPAANDLVVIGNQDANEVYAGRTVATISGVSAPNAALGTRRISVGAHQFPAGYDGGRFSIVPGNGGAPAVFYVCANAAGVDAQGNGTGTLYRVSRALVPSYPAACPSVDGAAVLATHVRSCSFVYSPDTGTTQRGFVSMHIEMTRENETVSLSSGAHVDNVP</sequence>
<evidence type="ECO:0000313" key="3">
    <source>
        <dbReference type="Proteomes" id="UP001352263"/>
    </source>
</evidence>
<keyword evidence="1" id="KW-0472">Membrane</keyword>
<dbReference type="InterPro" id="IPR012902">
    <property type="entry name" value="N_methyl_site"/>
</dbReference>
<dbReference type="EMBL" id="JAWIIV010000041">
    <property type="protein sequence ID" value="MEC4722995.1"/>
    <property type="molecule type" value="Genomic_DNA"/>
</dbReference>
<keyword evidence="1" id="KW-0812">Transmembrane</keyword>
<evidence type="ECO:0000313" key="2">
    <source>
        <dbReference type="EMBL" id="MEC4722995.1"/>
    </source>
</evidence>
<organism evidence="2 3">
    <name type="scientific">Noviherbaspirillum album</name>
    <dbReference type="NCBI Taxonomy" id="3080276"/>
    <lineage>
        <taxon>Bacteria</taxon>
        <taxon>Pseudomonadati</taxon>
        <taxon>Pseudomonadota</taxon>
        <taxon>Betaproteobacteria</taxon>
        <taxon>Burkholderiales</taxon>
        <taxon>Oxalobacteraceae</taxon>
        <taxon>Noviherbaspirillum</taxon>
    </lineage>
</organism>
<proteinExistence type="predicted"/>
<gene>
    <name evidence="2" type="ORF">RY831_27935</name>
</gene>
<feature type="transmembrane region" description="Helical" evidence="1">
    <location>
        <begin position="6"/>
        <end position="31"/>
    </location>
</feature>
<accession>A0ABU6JI81</accession>
<name>A0ABU6JI81_9BURK</name>
<dbReference type="Proteomes" id="UP001352263">
    <property type="component" value="Unassembled WGS sequence"/>
</dbReference>
<dbReference type="InterPro" id="IPR045584">
    <property type="entry name" value="Pilin-like"/>
</dbReference>
<comment type="caution">
    <text evidence="2">The sequence shown here is derived from an EMBL/GenBank/DDBJ whole genome shotgun (WGS) entry which is preliminary data.</text>
</comment>
<protein>
    <submittedName>
        <fullName evidence="2">Type II secretion system protein</fullName>
    </submittedName>
</protein>
<evidence type="ECO:0000256" key="1">
    <source>
        <dbReference type="SAM" id="Phobius"/>
    </source>
</evidence>
<keyword evidence="3" id="KW-1185">Reference proteome</keyword>